<name>A0A8J2MMM9_COTCN</name>
<dbReference type="OrthoDB" id="10441267at2759"/>
<sequence length="73" mass="8687">MCPRVKFSLEYEDKHGHHGVQHVRNVERGEFQIGTLRDFLRFAATPYISYTSNTSYVVRQHKRFKEEGMYHGL</sequence>
<proteinExistence type="predicted"/>
<comment type="caution">
    <text evidence="1">The sequence shown here is derived from an EMBL/GenBank/DDBJ whole genome shotgun (WGS) entry which is preliminary data.</text>
</comment>
<evidence type="ECO:0000313" key="2">
    <source>
        <dbReference type="Proteomes" id="UP000786811"/>
    </source>
</evidence>
<keyword evidence="2" id="KW-1185">Reference proteome</keyword>
<reference evidence="1" key="1">
    <citation type="submission" date="2021-04" db="EMBL/GenBank/DDBJ databases">
        <authorList>
            <person name="Chebbi M.A.C M."/>
        </authorList>
    </citation>
    <scope>NUCLEOTIDE SEQUENCE</scope>
</reference>
<dbReference type="EMBL" id="CAJNRD030001121">
    <property type="protein sequence ID" value="CAG5096409.1"/>
    <property type="molecule type" value="Genomic_DNA"/>
</dbReference>
<dbReference type="AlphaFoldDB" id="A0A8J2MMM9"/>
<accession>A0A8J2MMM9</accession>
<gene>
    <name evidence="1" type="ORF">HICCMSTLAB_LOCUS8195</name>
</gene>
<protein>
    <submittedName>
        <fullName evidence="1">Uncharacterized protein</fullName>
    </submittedName>
</protein>
<organism evidence="1 2">
    <name type="scientific">Cotesia congregata</name>
    <name type="common">Parasitoid wasp</name>
    <name type="synonym">Apanteles congregatus</name>
    <dbReference type="NCBI Taxonomy" id="51543"/>
    <lineage>
        <taxon>Eukaryota</taxon>
        <taxon>Metazoa</taxon>
        <taxon>Ecdysozoa</taxon>
        <taxon>Arthropoda</taxon>
        <taxon>Hexapoda</taxon>
        <taxon>Insecta</taxon>
        <taxon>Pterygota</taxon>
        <taxon>Neoptera</taxon>
        <taxon>Endopterygota</taxon>
        <taxon>Hymenoptera</taxon>
        <taxon>Apocrita</taxon>
        <taxon>Ichneumonoidea</taxon>
        <taxon>Braconidae</taxon>
        <taxon>Microgastrinae</taxon>
        <taxon>Cotesia</taxon>
    </lineage>
</organism>
<dbReference type="Proteomes" id="UP000786811">
    <property type="component" value="Unassembled WGS sequence"/>
</dbReference>
<evidence type="ECO:0000313" key="1">
    <source>
        <dbReference type="EMBL" id="CAG5096409.1"/>
    </source>
</evidence>